<dbReference type="OrthoDB" id="88276at2"/>
<dbReference type="Proteomes" id="UP000229498">
    <property type="component" value="Unassembled WGS sequence"/>
</dbReference>
<dbReference type="RefSeq" id="WP_109795795.1">
    <property type="nucleotide sequence ID" value="NZ_PHIG01000044.1"/>
</dbReference>
<sequence>MTNPFSRVRYQDHMLLGRLLNGNRRGEGNNYIVLRDYSVRYWRKTDDQAGPGTVVTVPAGMLTDLASVPPIARSFLSVTGRHTEASIIHDYCYLYQKGDPEPHCGLDRDEADYLFLQLMREANVSPPDRDKAFLAVRAAGKGVYEDRNDIRNVRESHPRPELEEERLRMFEQWGPLLDQIAGTDWAERKGALPGQAPHSEVIDDVPVFEPEIP</sequence>
<evidence type="ECO:0008006" key="3">
    <source>
        <dbReference type="Google" id="ProtNLM"/>
    </source>
</evidence>
<proteinExistence type="predicted"/>
<gene>
    <name evidence="1" type="ORF">CVT23_16935</name>
</gene>
<accession>A0A2M9FY53</accession>
<dbReference type="AlphaFoldDB" id="A0A2M9FY53"/>
<dbReference type="Pfam" id="PF07087">
    <property type="entry name" value="DUF1353"/>
    <property type="match status" value="1"/>
</dbReference>
<keyword evidence="2" id="KW-1185">Reference proteome</keyword>
<organism evidence="1 2">
    <name type="scientific">Minwuia thermotolerans</name>
    <dbReference type="NCBI Taxonomy" id="2056226"/>
    <lineage>
        <taxon>Bacteria</taxon>
        <taxon>Pseudomonadati</taxon>
        <taxon>Pseudomonadota</taxon>
        <taxon>Alphaproteobacteria</taxon>
        <taxon>Minwuiales</taxon>
        <taxon>Minwuiaceae</taxon>
        <taxon>Minwuia</taxon>
    </lineage>
</organism>
<reference evidence="1 2" key="1">
    <citation type="submission" date="2017-11" db="EMBL/GenBank/DDBJ databases">
        <title>Draft genome sequence of Rhizobiales bacterium SY3-13.</title>
        <authorList>
            <person name="Sun C."/>
        </authorList>
    </citation>
    <scope>NUCLEOTIDE SEQUENCE [LARGE SCALE GENOMIC DNA]</scope>
    <source>
        <strain evidence="1 2">SY3-13</strain>
    </source>
</reference>
<evidence type="ECO:0000313" key="2">
    <source>
        <dbReference type="Proteomes" id="UP000229498"/>
    </source>
</evidence>
<protein>
    <recommendedName>
        <fullName evidence="3">DUF1353 domain-containing protein</fullName>
    </recommendedName>
</protein>
<evidence type="ECO:0000313" key="1">
    <source>
        <dbReference type="EMBL" id="PJK28391.1"/>
    </source>
</evidence>
<comment type="caution">
    <text evidence="1">The sequence shown here is derived from an EMBL/GenBank/DDBJ whole genome shotgun (WGS) entry which is preliminary data.</text>
</comment>
<name>A0A2M9FY53_9PROT</name>
<dbReference type="InterPro" id="IPR010767">
    <property type="entry name" value="Phage_CGC-2007_Cje0229"/>
</dbReference>
<dbReference type="EMBL" id="PHIG01000044">
    <property type="protein sequence ID" value="PJK28391.1"/>
    <property type="molecule type" value="Genomic_DNA"/>
</dbReference>